<dbReference type="OrthoDB" id="2821454at2"/>
<dbReference type="AlphaFoldDB" id="A0A5C6VK03"/>
<dbReference type="EMBL" id="VOQF01000016">
    <property type="protein sequence ID" value="TXC85763.1"/>
    <property type="molecule type" value="Genomic_DNA"/>
</dbReference>
<dbReference type="Pfam" id="PF16244">
    <property type="entry name" value="DUF4901"/>
    <property type="match status" value="2"/>
</dbReference>
<dbReference type="Proteomes" id="UP000321363">
    <property type="component" value="Unassembled WGS sequence"/>
</dbReference>
<feature type="domain" description="YcdB/YcdC repeated" evidence="1">
    <location>
        <begin position="241"/>
        <end position="402"/>
    </location>
</feature>
<evidence type="ECO:0000313" key="2">
    <source>
        <dbReference type="EMBL" id="TXC85763.1"/>
    </source>
</evidence>
<comment type="caution">
    <text evidence="2">The sequence shown here is derived from an EMBL/GenBank/DDBJ whole genome shotgun (WGS) entry which is preliminary data.</text>
</comment>
<reference evidence="2 3" key="1">
    <citation type="journal article" date="2005" name="Int. J. Syst. Evol. Microbiol.">
        <title>Bacillus litoralis sp. nov., isolated from a tidal flat of the Yellow Sea in Korea.</title>
        <authorList>
            <person name="Yoon J.H."/>
            <person name="Oh T.K."/>
        </authorList>
    </citation>
    <scope>NUCLEOTIDE SEQUENCE [LARGE SCALE GENOMIC DNA]</scope>
    <source>
        <strain evidence="2 3">SW-211</strain>
    </source>
</reference>
<organism evidence="2 3">
    <name type="scientific">Metabacillus litoralis</name>
    <dbReference type="NCBI Taxonomy" id="152268"/>
    <lineage>
        <taxon>Bacteria</taxon>
        <taxon>Bacillati</taxon>
        <taxon>Bacillota</taxon>
        <taxon>Bacilli</taxon>
        <taxon>Bacillales</taxon>
        <taxon>Bacillaceae</taxon>
        <taxon>Metabacillus</taxon>
    </lineage>
</organism>
<evidence type="ECO:0000313" key="3">
    <source>
        <dbReference type="Proteomes" id="UP000321363"/>
    </source>
</evidence>
<name>A0A5C6VK03_9BACI</name>
<sequence>MEKEELRKRALSIVQIPVNFQAIIEEYVEGENGEGEAMFVWINEESNEGITINLDLDGHLNSLTIDLNDKDSNEIPLNIEERKKRAEHFFLSHYPDALEELTLYEMKKMNQTYRYYYEKIVMDLPLNSAGCFIDVDPMGEIVKFSYKAVKRIPEIPRTLISKEKLIEHVQNSLDFQPTIKNLYTIIYNVAEDGLRLVYEPEESIMKFKADVLTPTLSIIHDEDVPETCVPLPPPSNTVLQKDLTIKEVVGITEEMDIIREVDMGEETGIVWRDRNWEMNEEDLSIDGYLKRQTKDTVKAFISKETGKVRSFMWFNERSGNLQLSHEDCYQKAINFLQMIIPDYHKYLQLIVRENEEDEQDEARNTEVFTFRMHNSEGIPVQLEIVVVAVNNKTGHIDHYSGPSFDMEKINEIPTKTAITKKEARDIFLTHLDFELAWETDYNGDIESYILVYQACDRYSRTPIRYIDAMTGAVITARDK</sequence>
<keyword evidence="3" id="KW-1185">Reference proteome</keyword>
<accession>A0A5C6VK03</accession>
<feature type="domain" description="YcdB/YcdC repeated" evidence="1">
    <location>
        <begin position="3"/>
        <end position="147"/>
    </location>
</feature>
<dbReference type="RefSeq" id="WP_146950392.1">
    <property type="nucleotide sequence ID" value="NZ_VOQF01000016.1"/>
</dbReference>
<evidence type="ECO:0000259" key="1">
    <source>
        <dbReference type="Pfam" id="PF16244"/>
    </source>
</evidence>
<gene>
    <name evidence="2" type="ORF">FS935_19875</name>
</gene>
<protein>
    <submittedName>
        <fullName evidence="2">DUF4901 domain-containing protein</fullName>
    </submittedName>
</protein>
<proteinExistence type="predicted"/>
<dbReference type="InterPro" id="IPR032599">
    <property type="entry name" value="YcdB/YcdC_rep_domain"/>
</dbReference>